<dbReference type="InterPro" id="IPR002035">
    <property type="entry name" value="VWF_A"/>
</dbReference>
<evidence type="ECO:0000313" key="12">
    <source>
        <dbReference type="EMBL" id="ROT72315.1"/>
    </source>
</evidence>
<feature type="compositionally biased region" description="Acidic residues" evidence="8">
    <location>
        <begin position="229"/>
        <end position="250"/>
    </location>
</feature>
<dbReference type="InterPro" id="IPR013694">
    <property type="entry name" value="VIT"/>
</dbReference>
<dbReference type="Gene3D" id="3.40.50.410">
    <property type="entry name" value="von Willebrand factor, type A domain"/>
    <property type="match status" value="2"/>
</dbReference>
<reference evidence="12 13" key="1">
    <citation type="submission" date="2018-04" db="EMBL/GenBank/DDBJ databases">
        <authorList>
            <person name="Zhang X."/>
            <person name="Yuan J."/>
            <person name="Li F."/>
            <person name="Xiang J."/>
        </authorList>
    </citation>
    <scope>NUCLEOTIDE SEQUENCE [LARGE SCALE GENOMIC DNA]</scope>
    <source>
        <tissue evidence="12">Muscle</tissue>
    </source>
</reference>
<feature type="signal peptide" evidence="9">
    <location>
        <begin position="1"/>
        <end position="21"/>
    </location>
</feature>
<proteinExistence type="inferred from homology"/>
<dbReference type="InterPro" id="IPR010600">
    <property type="entry name" value="ITI_HC_C"/>
</dbReference>
<evidence type="ECO:0000313" key="13">
    <source>
        <dbReference type="Proteomes" id="UP000283509"/>
    </source>
</evidence>
<comment type="caution">
    <text evidence="12">The sequence shown here is derived from an EMBL/GenBank/DDBJ whole genome shotgun (WGS) entry which is preliminary data.</text>
</comment>
<evidence type="ECO:0000256" key="4">
    <source>
        <dbReference type="ARBA" id="ARBA00022690"/>
    </source>
</evidence>
<evidence type="ECO:0000256" key="7">
    <source>
        <dbReference type="ARBA" id="ARBA00023180"/>
    </source>
</evidence>
<feature type="region of interest" description="Disordered" evidence="8">
    <location>
        <begin position="84"/>
        <end position="119"/>
    </location>
</feature>
<dbReference type="EMBL" id="QCYY01002179">
    <property type="protein sequence ID" value="ROT72315.1"/>
    <property type="molecule type" value="Genomic_DNA"/>
</dbReference>
<dbReference type="PANTHER" id="PTHR10338">
    <property type="entry name" value="INTER-ALPHA-TRYPSIN INHIBITOR HEAVY CHAIN FAMILY MEMBER"/>
    <property type="match status" value="1"/>
</dbReference>
<dbReference type="SUPFAM" id="SSF53300">
    <property type="entry name" value="vWA-like"/>
    <property type="match status" value="1"/>
</dbReference>
<dbReference type="Proteomes" id="UP000283509">
    <property type="component" value="Unassembled WGS sequence"/>
</dbReference>
<dbReference type="GO" id="GO:0032991">
    <property type="term" value="C:protein-containing complex"/>
    <property type="evidence" value="ECO:0007669"/>
    <property type="project" value="UniProtKB-ARBA"/>
</dbReference>
<evidence type="ECO:0000256" key="2">
    <source>
        <dbReference type="ARBA" id="ARBA00010158"/>
    </source>
</evidence>
<evidence type="ECO:0000256" key="9">
    <source>
        <dbReference type="SAM" id="SignalP"/>
    </source>
</evidence>
<dbReference type="OrthoDB" id="299997at2759"/>
<dbReference type="PROSITE" id="PS50234">
    <property type="entry name" value="VWFA"/>
    <property type="match status" value="1"/>
</dbReference>
<dbReference type="Pfam" id="PF08487">
    <property type="entry name" value="VIT"/>
    <property type="match status" value="1"/>
</dbReference>
<dbReference type="GO" id="GO:0030212">
    <property type="term" value="P:hyaluronan metabolic process"/>
    <property type="evidence" value="ECO:0007669"/>
    <property type="project" value="InterPro"/>
</dbReference>
<keyword evidence="3" id="KW-0964">Secreted</keyword>
<dbReference type="InterPro" id="IPR036465">
    <property type="entry name" value="vWFA_dom_sf"/>
</dbReference>
<comment type="similarity">
    <text evidence="2">Belongs to the ITIH family.</text>
</comment>
<feature type="domain" description="VIT" evidence="11">
    <location>
        <begin position="10"/>
        <end position="140"/>
    </location>
</feature>
<feature type="compositionally biased region" description="Basic residues" evidence="8">
    <location>
        <begin position="842"/>
        <end position="864"/>
    </location>
</feature>
<reference evidence="12 13" key="2">
    <citation type="submission" date="2019-01" db="EMBL/GenBank/DDBJ databases">
        <title>The decoding of complex shrimp genome reveals the adaptation for benthos swimmer, frequently molting mechanism and breeding impact on genome.</title>
        <authorList>
            <person name="Sun Y."/>
            <person name="Gao Y."/>
            <person name="Yu Y."/>
        </authorList>
    </citation>
    <scope>NUCLEOTIDE SEQUENCE [LARGE SCALE GENOMIC DNA]</scope>
    <source>
        <tissue evidence="12">Muscle</tissue>
    </source>
</reference>
<organism evidence="12 13">
    <name type="scientific">Penaeus vannamei</name>
    <name type="common">Whiteleg shrimp</name>
    <name type="synonym">Litopenaeus vannamei</name>
    <dbReference type="NCBI Taxonomy" id="6689"/>
    <lineage>
        <taxon>Eukaryota</taxon>
        <taxon>Metazoa</taxon>
        <taxon>Ecdysozoa</taxon>
        <taxon>Arthropoda</taxon>
        <taxon>Crustacea</taxon>
        <taxon>Multicrustacea</taxon>
        <taxon>Malacostraca</taxon>
        <taxon>Eumalacostraca</taxon>
        <taxon>Eucarida</taxon>
        <taxon>Decapoda</taxon>
        <taxon>Dendrobranchiata</taxon>
        <taxon>Penaeoidea</taxon>
        <taxon>Penaeidae</taxon>
        <taxon>Penaeus</taxon>
    </lineage>
</organism>
<comment type="subcellular location">
    <subcellularLocation>
        <location evidence="1">Secreted</location>
    </subcellularLocation>
</comment>
<feature type="region of interest" description="Disordered" evidence="8">
    <location>
        <begin position="830"/>
        <end position="1057"/>
    </location>
</feature>
<feature type="compositionally biased region" description="Basic and acidic residues" evidence="8">
    <location>
        <begin position="86"/>
        <end position="109"/>
    </location>
</feature>
<sequence>MFRRTLSVFFAVVLFAVQVNCHGDVISRLEVTSEVGHRYAVTYVTAAVTNSKPRPSDLKFKLLLPWGAYVTTLTIESNGKNYTTIIRERRPHERRRPDPNPSSDAEKKSATKKIKTTQTFRASASVGANETAVFYLKYEELLQRVKGKYTHRLYLRPANKISLLDVRVRISETENITEFETEIPNDHENEGLSGSNEVHQERLSPSEILLTYREENITARAKNIRDEDGNNEENDDDSIDANEVDSEEDKEGLLSISYDVDRQADGGEIQILGGFFVHYFCPEGLPKLPTHTVFVLDISGSMYDFGKLDQLKLAMESILHSMKPEDSFEVLVFSTRVTSLGVFTANPKDVERGRVFQSSYPQTQRVFQSSYPHTQEVFQILYPHTRHTQRVFQSSYLNTQRVFQSLYHYTQRVFQSSHPHSQQVFQSSYPRVFQSSYPHTQRVFQSSYLNTQRVFQSLYPHTQRVFQSSYPQTQRVFQSSYPHAQEVVFLTDGKPNLGETKSDLLRRNVREANIHNYPIFSLGFGGDADMRLLRQVSTDNRGFTRKIDAHAHAHPADQLRNFYEEISTPLITDVDVMYLDDEVEPNTVVRQGTSTYYSGDEVVLAGQLAEGATEVRPIITGQGRSGPMQFRGPSVQAVEEPERDNYDLLSMQEVVEDSNLRAEMRARALDIAVRFQFLTKLTSLDIVPDSEGHPSGYKSAALHQKSNSVTIRLPNTDQDLTLLSAEEFAKTLPAPLHSRVDTQSKRRFSFGDNDPHFVVQVPGVHLPLCFDLHGQNKDVFSLVRDHRSGIIVNGEVTSSADHPELTLGEVSLTITPERIAVDCLDEAGNPKVSAASSSLWPFKRRPRKRRVPRLKSLRRRRKVQRQLSKGVPGGRRRHAEKSESKGRKKRRKRRPSRRKRPSDKKNRTSADTSPSRVGIRRPRGKRDVLHPHKGRYPFYTSAERGGGHPHAHRYPPRSHRKQTRHGHSPTGSHERSKGNSQTLRIPNETTQITHSPIPSLADPSTPSTPSSSLNDTPRPPFFHHSSTTSPRPQRTHSEVSREENEVTGADQITDENEVIEGEVSGEDDLVPPAGSYLQEKKLKSECSDSFGWSKASGGRYGQVVVGLPNHRKLEILMGDVAAHFVVTRSKNRHGQQFLGFYIEEQTVLSPNTTGVIGQFAFKTVGTLDKNMTSQNTTRVKLAVIQPATHKKYRVSQINAFVSSRRSLLHKTHVTCLFIRNQGRGLLAGEPKDYLRPCVTC</sequence>
<keyword evidence="13" id="KW-1185">Reference proteome</keyword>
<keyword evidence="7" id="KW-0325">Glycoprotein</keyword>
<dbReference type="GO" id="GO:0004867">
    <property type="term" value="F:serine-type endopeptidase inhibitor activity"/>
    <property type="evidence" value="ECO:0007669"/>
    <property type="project" value="UniProtKB-KW"/>
</dbReference>
<protein>
    <submittedName>
        <fullName evidence="12">Putative inter-alpha-trypsin inhibitor heavy chain H5</fullName>
    </submittedName>
</protein>
<dbReference type="PANTHER" id="PTHR10338:SF108">
    <property type="entry name" value="INTER-ALPHA-TRYPSIN INHIBITOR HEAVY CHAIN H4-LIKE PROTEIN"/>
    <property type="match status" value="1"/>
</dbReference>
<evidence type="ECO:0000256" key="8">
    <source>
        <dbReference type="SAM" id="MobiDB-lite"/>
    </source>
</evidence>
<dbReference type="STRING" id="6689.A0A3R7Q9V4"/>
<keyword evidence="4" id="KW-0646">Protease inhibitor</keyword>
<feature type="domain" description="VWFA" evidence="10">
    <location>
        <begin position="291"/>
        <end position="566"/>
    </location>
</feature>
<feature type="compositionally biased region" description="Polar residues" evidence="8">
    <location>
        <begin position="978"/>
        <end position="996"/>
    </location>
</feature>
<feature type="compositionally biased region" description="Basic residues" evidence="8">
    <location>
        <begin position="947"/>
        <end position="967"/>
    </location>
</feature>
<dbReference type="Pfam" id="PF06668">
    <property type="entry name" value="ITI_HC_C"/>
    <property type="match status" value="1"/>
</dbReference>
<feature type="chain" id="PRO_5018612334" evidence="9">
    <location>
        <begin position="22"/>
        <end position="1240"/>
    </location>
</feature>
<dbReference type="SMART" id="SM00609">
    <property type="entry name" value="VIT"/>
    <property type="match status" value="1"/>
</dbReference>
<feature type="compositionally biased region" description="Basic and acidic residues" evidence="8">
    <location>
        <begin position="1035"/>
        <end position="1044"/>
    </location>
</feature>
<gene>
    <name evidence="12" type="ORF">C7M84_009314</name>
</gene>
<dbReference type="PROSITE" id="PS51468">
    <property type="entry name" value="VIT"/>
    <property type="match status" value="1"/>
</dbReference>
<accession>A0A3R7Q9V4</accession>
<keyword evidence="5 9" id="KW-0732">Signal</keyword>
<evidence type="ECO:0000256" key="6">
    <source>
        <dbReference type="ARBA" id="ARBA00022900"/>
    </source>
</evidence>
<evidence type="ECO:0000256" key="1">
    <source>
        <dbReference type="ARBA" id="ARBA00004613"/>
    </source>
</evidence>
<feature type="compositionally biased region" description="Low complexity" evidence="8">
    <location>
        <begin position="998"/>
        <end position="1016"/>
    </location>
</feature>
<name>A0A3R7Q9V4_PENVA</name>
<evidence type="ECO:0000256" key="3">
    <source>
        <dbReference type="ARBA" id="ARBA00022525"/>
    </source>
</evidence>
<dbReference type="GO" id="GO:0005576">
    <property type="term" value="C:extracellular region"/>
    <property type="evidence" value="ECO:0007669"/>
    <property type="project" value="UniProtKB-SubCell"/>
</dbReference>
<dbReference type="InterPro" id="IPR050934">
    <property type="entry name" value="ITIH"/>
</dbReference>
<evidence type="ECO:0000259" key="11">
    <source>
        <dbReference type="PROSITE" id="PS51468"/>
    </source>
</evidence>
<feature type="region of interest" description="Disordered" evidence="8">
    <location>
        <begin position="221"/>
        <end position="250"/>
    </location>
</feature>
<dbReference type="SMART" id="SM00327">
    <property type="entry name" value="VWA"/>
    <property type="match status" value="1"/>
</dbReference>
<evidence type="ECO:0000259" key="10">
    <source>
        <dbReference type="PROSITE" id="PS50234"/>
    </source>
</evidence>
<feature type="compositionally biased region" description="Basic residues" evidence="8">
    <location>
        <begin position="886"/>
        <end position="902"/>
    </location>
</feature>
<keyword evidence="6" id="KW-0722">Serine protease inhibitor</keyword>
<dbReference type="AlphaFoldDB" id="A0A3R7Q9V4"/>
<evidence type="ECO:0000256" key="5">
    <source>
        <dbReference type="ARBA" id="ARBA00022729"/>
    </source>
</evidence>